<evidence type="ECO:0000256" key="2">
    <source>
        <dbReference type="ARBA" id="ARBA00023002"/>
    </source>
</evidence>
<dbReference type="Pfam" id="PF05368">
    <property type="entry name" value="NmrA"/>
    <property type="match status" value="1"/>
</dbReference>
<reference evidence="4 5" key="1">
    <citation type="submission" date="2015-06" db="EMBL/GenBank/DDBJ databases">
        <title>Talaromyces atroroseus IBT 11181 draft genome.</title>
        <authorList>
            <person name="Rasmussen K.B."/>
            <person name="Rasmussen S."/>
            <person name="Petersen B."/>
            <person name="Sicheritz-Ponten T."/>
            <person name="Mortensen U.H."/>
            <person name="Thrane U."/>
        </authorList>
    </citation>
    <scope>NUCLEOTIDE SEQUENCE [LARGE SCALE GENOMIC DNA]</scope>
    <source>
        <strain evidence="4 5">IBT 11181</strain>
    </source>
</reference>
<feature type="domain" description="NmrA-like" evidence="3">
    <location>
        <begin position="18"/>
        <end position="117"/>
    </location>
</feature>
<dbReference type="GeneID" id="31005814"/>
<comment type="caution">
    <text evidence="4">The sequence shown here is derived from an EMBL/GenBank/DDBJ whole genome shotgun (WGS) entry which is preliminary data.</text>
</comment>
<dbReference type="InterPro" id="IPR008030">
    <property type="entry name" value="NmrA-like"/>
</dbReference>
<dbReference type="PANTHER" id="PTHR47706">
    <property type="entry name" value="NMRA-LIKE FAMILY PROTEIN"/>
    <property type="match status" value="1"/>
</dbReference>
<sequence length="328" mass="36482">MTQQYAAQQLQGFNNRIDTVAIIGAGGQIGRFFTKHILKTGKHVVTAITRPGTSHAFPGGVKAAAIDYNDEDSLVSALTGQDFLIITLSLAAPPDTHSRLVKAAAKAGVPYIMPNAYSINFYDNEILQRDIPVGQTVLERIAEVKQLGINCIPAMVGFWYEYSLAMGEDTFGFKWASRQVTFYDEGKKSINCSTWDQCGRAVAALLSLKRLPDDEDDKSVTLSRFQDRPLFVSSFTVSQKDMLESVKRVTGATEGEWKVSYQPSNTRYKEGLEELYRGKQTGFYKAMYARVFYPSGDADFGPDNMLLGLPEEDLDEATRRAIEISEEF</sequence>
<dbReference type="Proteomes" id="UP000214365">
    <property type="component" value="Unassembled WGS sequence"/>
</dbReference>
<dbReference type="InterPro" id="IPR051609">
    <property type="entry name" value="NmrA/Isoflavone_reductase-like"/>
</dbReference>
<protein>
    <recommendedName>
        <fullName evidence="3">NmrA-like domain-containing protein</fullName>
    </recommendedName>
</protein>
<dbReference type="EMBL" id="LFMY01000009">
    <property type="protein sequence ID" value="OKL58562.1"/>
    <property type="molecule type" value="Genomic_DNA"/>
</dbReference>
<name>A0A225ABY9_TALAT</name>
<dbReference type="PANTHER" id="PTHR47706:SF7">
    <property type="entry name" value="CIPA-LIKE, PUTATIVE (AFU_ORTHOLOGUE AFUA_1G01630)-RELATED"/>
    <property type="match status" value="1"/>
</dbReference>
<organism evidence="4 5">
    <name type="scientific">Talaromyces atroroseus</name>
    <dbReference type="NCBI Taxonomy" id="1441469"/>
    <lineage>
        <taxon>Eukaryota</taxon>
        <taxon>Fungi</taxon>
        <taxon>Dikarya</taxon>
        <taxon>Ascomycota</taxon>
        <taxon>Pezizomycotina</taxon>
        <taxon>Eurotiomycetes</taxon>
        <taxon>Eurotiomycetidae</taxon>
        <taxon>Eurotiales</taxon>
        <taxon>Trichocomaceae</taxon>
        <taxon>Talaromyces</taxon>
        <taxon>Talaromyces sect. Trachyspermi</taxon>
    </lineage>
</organism>
<dbReference type="Gene3D" id="3.40.50.720">
    <property type="entry name" value="NAD(P)-binding Rossmann-like Domain"/>
    <property type="match status" value="1"/>
</dbReference>
<evidence type="ECO:0000259" key="3">
    <source>
        <dbReference type="Pfam" id="PF05368"/>
    </source>
</evidence>
<evidence type="ECO:0000313" key="5">
    <source>
        <dbReference type="Proteomes" id="UP000214365"/>
    </source>
</evidence>
<dbReference type="InterPro" id="IPR036291">
    <property type="entry name" value="NAD(P)-bd_dom_sf"/>
</dbReference>
<evidence type="ECO:0000313" key="4">
    <source>
        <dbReference type="EMBL" id="OKL58562.1"/>
    </source>
</evidence>
<gene>
    <name evidence="4" type="ORF">UA08_06058</name>
</gene>
<dbReference type="RefSeq" id="XP_020118683.1">
    <property type="nucleotide sequence ID" value="XM_020268749.1"/>
</dbReference>
<accession>A0A225ABY9</accession>
<keyword evidence="1" id="KW-0521">NADP</keyword>
<proteinExistence type="predicted"/>
<dbReference type="OrthoDB" id="419598at2759"/>
<dbReference type="SUPFAM" id="SSF51735">
    <property type="entry name" value="NAD(P)-binding Rossmann-fold domains"/>
    <property type="match status" value="1"/>
</dbReference>
<keyword evidence="2" id="KW-0560">Oxidoreductase</keyword>
<dbReference type="GO" id="GO:0016491">
    <property type="term" value="F:oxidoreductase activity"/>
    <property type="evidence" value="ECO:0007669"/>
    <property type="project" value="UniProtKB-KW"/>
</dbReference>
<dbReference type="STRING" id="1441469.A0A225ABY9"/>
<evidence type="ECO:0000256" key="1">
    <source>
        <dbReference type="ARBA" id="ARBA00022857"/>
    </source>
</evidence>
<keyword evidence="5" id="KW-1185">Reference proteome</keyword>
<dbReference type="AlphaFoldDB" id="A0A225ABY9"/>